<organism evidence="2 3">
    <name type="scientific">Ascaris lumbricoides</name>
    <name type="common">Giant roundworm</name>
    <dbReference type="NCBI Taxonomy" id="6252"/>
    <lineage>
        <taxon>Eukaryota</taxon>
        <taxon>Metazoa</taxon>
        <taxon>Ecdysozoa</taxon>
        <taxon>Nematoda</taxon>
        <taxon>Chromadorea</taxon>
        <taxon>Rhabditida</taxon>
        <taxon>Spirurina</taxon>
        <taxon>Ascaridomorpha</taxon>
        <taxon>Ascaridoidea</taxon>
        <taxon>Ascarididae</taxon>
        <taxon>Ascaris</taxon>
    </lineage>
</organism>
<feature type="domain" description="Apple" evidence="1">
    <location>
        <begin position="85"/>
        <end position="165"/>
    </location>
</feature>
<dbReference type="Pfam" id="PF00024">
    <property type="entry name" value="PAN_1"/>
    <property type="match status" value="2"/>
</dbReference>
<proteinExistence type="predicted"/>
<evidence type="ECO:0000259" key="1">
    <source>
        <dbReference type="PROSITE" id="PS50948"/>
    </source>
</evidence>
<dbReference type="WBParaSite" id="ALUE_0000366201-mRNA-1">
    <property type="protein sequence ID" value="ALUE_0000366201-mRNA-1"/>
    <property type="gene ID" value="ALUE_0000366201"/>
</dbReference>
<keyword evidence="2" id="KW-1185">Reference proteome</keyword>
<dbReference type="SUPFAM" id="SSF57414">
    <property type="entry name" value="Hairpin loop containing domain-like"/>
    <property type="match status" value="2"/>
</dbReference>
<evidence type="ECO:0000313" key="2">
    <source>
        <dbReference type="Proteomes" id="UP000036681"/>
    </source>
</evidence>
<reference evidence="3" key="1">
    <citation type="submission" date="2017-02" db="UniProtKB">
        <authorList>
            <consortium name="WormBaseParasite"/>
        </authorList>
    </citation>
    <scope>IDENTIFICATION</scope>
</reference>
<dbReference type="Proteomes" id="UP000036681">
    <property type="component" value="Unplaced"/>
</dbReference>
<sequence>HSFRESCGERIRQGHFFIRNIRRVVFIDRALIWCHTPAELSEKSFCFISNRSFCYPTRTMNTARVVIVLFILAYYVDTATFATQCFLPTFHRGISNSSSIAEIWRVTAHDCLTYCIVDAAKSGDGCAAVVYHRHFSTCQLYGHDGTLNGAQIVYASGHDYYNRTSFTGICRDRQVPKHGYQMQKHRRQHAVLQLPVEKVIKYPDLHTTEVKTEEALLSDENEWATFEVFSTSASTPTDDYFSSSKATLRESFDRLHASFLNRNLAQETCSSYGEVVAYFVFKGFESINDAQPKRLHGIEQTACSAYCTQNIEASGLRRPCYSIDYSPVSEECRLYGADGKSENGVVHLQQNEEMQPLDQGVYVQKRALSLFILIIRLWGTSSTIPETRPQPVTAFPSVSTIRTVGLAVTYSSGLCVLHDVNLNDDLSLLAPVDNDTVVIENGCAGLSSLAQSTETGWSEWGECQFGVDGDKVRVRSRDCGKPSCTDMQIQTCEEAFLQKSCTTFHRSFPHVPYFENVEILSKMTYFRS</sequence>
<protein>
    <submittedName>
        <fullName evidence="3">Apple domain-containing protein</fullName>
    </submittedName>
</protein>
<evidence type="ECO:0000313" key="3">
    <source>
        <dbReference type="WBParaSite" id="ALUE_0000366201-mRNA-1"/>
    </source>
</evidence>
<dbReference type="PROSITE" id="PS50948">
    <property type="entry name" value="PAN"/>
    <property type="match status" value="1"/>
</dbReference>
<dbReference type="AlphaFoldDB" id="A0A0M3HP86"/>
<dbReference type="SMART" id="SM00473">
    <property type="entry name" value="PAN_AP"/>
    <property type="match status" value="2"/>
</dbReference>
<accession>A0A0M3HP86</accession>
<name>A0A0M3HP86_ASCLU</name>
<dbReference type="InterPro" id="IPR003609">
    <property type="entry name" value="Pan_app"/>
</dbReference>